<reference evidence="1 2" key="1">
    <citation type="submission" date="2021-10" db="EMBL/GenBank/DDBJ databases">
        <title>Anaerobic single-cell dispensing facilitates the cultivation of human gut bacteria.</title>
        <authorList>
            <person name="Afrizal A."/>
        </authorList>
    </citation>
    <scope>NUCLEOTIDE SEQUENCE [LARGE SCALE GENOMIC DNA]</scope>
    <source>
        <strain evidence="1 2">CLA-AA-H270</strain>
    </source>
</reference>
<dbReference type="Proteomes" id="UP001298753">
    <property type="component" value="Unassembled WGS sequence"/>
</dbReference>
<sequence>MQTRVAVMGIVVENTDSVERLNTLLHEYGSYIIGRMGIPYRARNINIVSIAIDAPQDVISALSGKIGNLDGISVKTAYSNVQSDE</sequence>
<evidence type="ECO:0000313" key="1">
    <source>
        <dbReference type="EMBL" id="MCC2175702.1"/>
    </source>
</evidence>
<keyword evidence="2" id="KW-1185">Reference proteome</keyword>
<dbReference type="InterPro" id="IPR023860">
    <property type="entry name" value="FeFe-hyd_TM1266"/>
</dbReference>
<name>A0AAW4VW15_9FIRM</name>
<evidence type="ECO:0000313" key="2">
    <source>
        <dbReference type="Proteomes" id="UP001298753"/>
    </source>
</evidence>
<dbReference type="Pfam" id="PF21699">
    <property type="entry name" value="TM1266-like"/>
    <property type="match status" value="1"/>
</dbReference>
<accession>A0AAW4VW15</accession>
<comment type="caution">
    <text evidence="1">The sequence shown here is derived from an EMBL/GenBank/DDBJ whole genome shotgun (WGS) entry which is preliminary data.</text>
</comment>
<dbReference type="InterPro" id="IPR045865">
    <property type="entry name" value="ACT-like_dom_sf"/>
</dbReference>
<dbReference type="InterPro" id="IPR027271">
    <property type="entry name" value="Acetolactate_synth/TF_NikR_C"/>
</dbReference>
<dbReference type="AlphaFoldDB" id="A0AAW4VW15"/>
<protein>
    <submittedName>
        <fullName evidence="1">Iron-only hydrogenase system regulator</fullName>
    </submittedName>
</protein>
<dbReference type="RefSeq" id="WP_110436788.1">
    <property type="nucleotide sequence ID" value="NZ_DBEZDI010000143.1"/>
</dbReference>
<dbReference type="SUPFAM" id="SSF55021">
    <property type="entry name" value="ACT-like"/>
    <property type="match status" value="1"/>
</dbReference>
<dbReference type="GeneID" id="98661156"/>
<dbReference type="Gene3D" id="3.30.70.1150">
    <property type="entry name" value="ACT-like. Chain A, domain 2"/>
    <property type="match status" value="1"/>
</dbReference>
<proteinExistence type="predicted"/>
<dbReference type="EMBL" id="JAJEPX010000001">
    <property type="protein sequence ID" value="MCC2175702.1"/>
    <property type="molecule type" value="Genomic_DNA"/>
</dbReference>
<gene>
    <name evidence="1" type="ORF">LKD22_00925</name>
</gene>
<organism evidence="1 2">
    <name type="scientific">Agathobaculum butyriciproducens</name>
    <dbReference type="NCBI Taxonomy" id="1628085"/>
    <lineage>
        <taxon>Bacteria</taxon>
        <taxon>Bacillati</taxon>
        <taxon>Bacillota</taxon>
        <taxon>Clostridia</taxon>
        <taxon>Eubacteriales</taxon>
        <taxon>Butyricicoccaceae</taxon>
        <taxon>Agathobaculum</taxon>
    </lineage>
</organism>
<dbReference type="NCBIfam" id="TIGR03959">
    <property type="entry name" value="hyd_TM1266"/>
    <property type="match status" value="1"/>
</dbReference>